<accession>A0A2I0ITD6</accession>
<keyword evidence="2" id="KW-1185">Reference proteome</keyword>
<evidence type="ECO:0000313" key="1">
    <source>
        <dbReference type="EMBL" id="PKI47278.1"/>
    </source>
</evidence>
<dbReference type="EMBL" id="PGOL01002526">
    <property type="protein sequence ID" value="PKI47278.1"/>
    <property type="molecule type" value="Genomic_DNA"/>
</dbReference>
<sequence length="72" mass="7745">MLLEASARWLGEFAVMESKLALVSRPGKFARGTSEVARRPCDARNNLAQISRPGKVARGTSEVARRTCGAGK</sequence>
<dbReference type="AlphaFoldDB" id="A0A2I0ITD6"/>
<reference evidence="1 2" key="1">
    <citation type="submission" date="2017-11" db="EMBL/GenBank/DDBJ databases">
        <title>De-novo sequencing of pomegranate (Punica granatum L.) genome.</title>
        <authorList>
            <person name="Akparov Z."/>
            <person name="Amiraslanov A."/>
            <person name="Hajiyeva S."/>
            <person name="Abbasov M."/>
            <person name="Kaur K."/>
            <person name="Hamwieh A."/>
            <person name="Solovyev V."/>
            <person name="Salamov A."/>
            <person name="Braich B."/>
            <person name="Kosarev P."/>
            <person name="Mahmoud A."/>
            <person name="Hajiyev E."/>
            <person name="Babayeva S."/>
            <person name="Izzatullayeva V."/>
            <person name="Mammadov A."/>
            <person name="Mammadov A."/>
            <person name="Sharifova S."/>
            <person name="Ojaghi J."/>
            <person name="Eynullazada K."/>
            <person name="Bayramov B."/>
            <person name="Abdulazimova A."/>
            <person name="Shahmuradov I."/>
        </authorList>
    </citation>
    <scope>NUCLEOTIDE SEQUENCE [LARGE SCALE GENOMIC DNA]</scope>
    <source>
        <strain evidence="2">cv. AG2017</strain>
        <tissue evidence="1">Leaf</tissue>
    </source>
</reference>
<organism evidence="1 2">
    <name type="scientific">Punica granatum</name>
    <name type="common">Pomegranate</name>
    <dbReference type="NCBI Taxonomy" id="22663"/>
    <lineage>
        <taxon>Eukaryota</taxon>
        <taxon>Viridiplantae</taxon>
        <taxon>Streptophyta</taxon>
        <taxon>Embryophyta</taxon>
        <taxon>Tracheophyta</taxon>
        <taxon>Spermatophyta</taxon>
        <taxon>Magnoliopsida</taxon>
        <taxon>eudicotyledons</taxon>
        <taxon>Gunneridae</taxon>
        <taxon>Pentapetalae</taxon>
        <taxon>rosids</taxon>
        <taxon>malvids</taxon>
        <taxon>Myrtales</taxon>
        <taxon>Lythraceae</taxon>
        <taxon>Punica</taxon>
    </lineage>
</organism>
<proteinExistence type="predicted"/>
<comment type="caution">
    <text evidence="1">The sequence shown here is derived from an EMBL/GenBank/DDBJ whole genome shotgun (WGS) entry which is preliminary data.</text>
</comment>
<gene>
    <name evidence="1" type="ORF">CRG98_032337</name>
</gene>
<evidence type="ECO:0000313" key="2">
    <source>
        <dbReference type="Proteomes" id="UP000233551"/>
    </source>
</evidence>
<name>A0A2I0ITD6_PUNGR</name>
<dbReference type="Proteomes" id="UP000233551">
    <property type="component" value="Unassembled WGS sequence"/>
</dbReference>
<protein>
    <submittedName>
        <fullName evidence="1">Uncharacterized protein</fullName>
    </submittedName>
</protein>